<reference evidence="2 3" key="1">
    <citation type="submission" date="2018-07" db="EMBL/GenBank/DDBJ databases">
        <title>The genomes of Aspergillus section Nigri reveals drivers in fungal speciation.</title>
        <authorList>
            <consortium name="DOE Joint Genome Institute"/>
            <person name="Vesth T.C."/>
            <person name="Nybo J."/>
            <person name="Theobald S."/>
            <person name="Brandl J."/>
            <person name="Frisvad J.C."/>
            <person name="Nielsen K.F."/>
            <person name="Lyhne E.K."/>
            <person name="Kogle M.E."/>
            <person name="Kuo A."/>
            <person name="Riley R."/>
            <person name="Clum A."/>
            <person name="Nolan M."/>
            <person name="Lipzen A."/>
            <person name="Salamov A."/>
            <person name="Henrissat B."/>
            <person name="Wiebenga A."/>
            <person name="De vries R.P."/>
            <person name="Grigoriev I.V."/>
            <person name="Mortensen U.H."/>
            <person name="Andersen M.R."/>
            <person name="Baker S.E."/>
        </authorList>
    </citation>
    <scope>NUCLEOTIDE SEQUENCE [LARGE SCALE GENOMIC DNA]</scope>
    <source>
        <strain evidence="2 3">CBS 139.54b</strain>
    </source>
</reference>
<accession>A0A3F3QCG3</accession>
<dbReference type="GeneID" id="38133496"/>
<keyword evidence="3" id="KW-1185">Reference proteome</keyword>
<evidence type="ECO:0000313" key="2">
    <source>
        <dbReference type="EMBL" id="RDH36492.1"/>
    </source>
</evidence>
<dbReference type="AlphaFoldDB" id="A0A3F3QCG3"/>
<dbReference type="Proteomes" id="UP000253729">
    <property type="component" value="Unassembled WGS sequence"/>
</dbReference>
<dbReference type="RefSeq" id="XP_026629514.1">
    <property type="nucleotide sequence ID" value="XM_026765140.1"/>
</dbReference>
<feature type="region of interest" description="Disordered" evidence="1">
    <location>
        <begin position="1"/>
        <end position="36"/>
    </location>
</feature>
<organism evidence="2 3">
    <name type="scientific">Aspergillus welwitschiae</name>
    <dbReference type="NCBI Taxonomy" id="1341132"/>
    <lineage>
        <taxon>Eukaryota</taxon>
        <taxon>Fungi</taxon>
        <taxon>Dikarya</taxon>
        <taxon>Ascomycota</taxon>
        <taxon>Pezizomycotina</taxon>
        <taxon>Eurotiomycetes</taxon>
        <taxon>Eurotiomycetidae</taxon>
        <taxon>Eurotiales</taxon>
        <taxon>Aspergillaceae</taxon>
        <taxon>Aspergillus</taxon>
        <taxon>Aspergillus subgen. Circumdati</taxon>
    </lineage>
</organism>
<dbReference type="EMBL" id="KZ852037">
    <property type="protein sequence ID" value="RDH36492.1"/>
    <property type="molecule type" value="Genomic_DNA"/>
</dbReference>
<evidence type="ECO:0000256" key="1">
    <source>
        <dbReference type="SAM" id="MobiDB-lite"/>
    </source>
</evidence>
<protein>
    <submittedName>
        <fullName evidence="2">Uncharacterized protein</fullName>
    </submittedName>
</protein>
<name>A0A3F3QCG3_9EURO</name>
<feature type="compositionally biased region" description="Basic and acidic residues" evidence="1">
    <location>
        <begin position="24"/>
        <end position="36"/>
    </location>
</feature>
<evidence type="ECO:0000313" key="3">
    <source>
        <dbReference type="Proteomes" id="UP000253729"/>
    </source>
</evidence>
<gene>
    <name evidence="2" type="ORF">BDQ94DRAFT_137881</name>
</gene>
<sequence>MTQMGGEAIRSSDFLTRPEMAGQRADHMEGKDFSERNKKEITLISNGTWETDKGGRANGSRTWLWLLVPRHGLPGKFARPTTNTRQLVRILSPSTI</sequence>
<proteinExistence type="predicted"/>